<gene>
    <name evidence="1" type="ORF">K9W46_09495</name>
</gene>
<proteinExistence type="predicted"/>
<accession>A0A9Y1BPE6</accession>
<dbReference type="AlphaFoldDB" id="A0A9Y1BPE6"/>
<protein>
    <submittedName>
        <fullName evidence="1">Uncharacterized protein</fullName>
    </submittedName>
</protein>
<reference evidence="1" key="1">
    <citation type="journal article" date="2022" name="Nat. Microbiol.">
        <title>Unique mobile elements and scalable gene flow at the prokaryote-eukaryote boundary revealed by circularized Asgard archaea genomes.</title>
        <authorList>
            <person name="Wu F."/>
            <person name="Speth D.R."/>
            <person name="Philosof A."/>
            <person name="Cremiere A."/>
            <person name="Narayanan A."/>
            <person name="Barco R.A."/>
            <person name="Connon S.A."/>
            <person name="Amend J.P."/>
            <person name="Antoshechkin I.A."/>
            <person name="Orphan V.J."/>
        </authorList>
    </citation>
    <scope>NUCLEOTIDE SEQUENCE</scope>
    <source>
        <strain evidence="1">PR6</strain>
    </source>
</reference>
<name>A0A9Y1BPE6_9ARCH</name>
<dbReference type="EMBL" id="CP084167">
    <property type="protein sequence ID" value="UJG42615.1"/>
    <property type="molecule type" value="Genomic_DNA"/>
</dbReference>
<organism evidence="1">
    <name type="scientific">Candidatus Heimdallarchaeum endolithica</name>
    <dbReference type="NCBI Taxonomy" id="2876572"/>
    <lineage>
        <taxon>Archaea</taxon>
        <taxon>Promethearchaeati</taxon>
        <taxon>Candidatus Heimdallarchaeota</taxon>
        <taxon>Candidatus Heimdallarchaeia (ex Rinke et al. 2021) (nom. nud.)</taxon>
        <taxon>Candidatus Heimdallarchaeales</taxon>
        <taxon>Candidatus Heimdallarchaeaceae</taxon>
        <taxon>Candidatus Heimdallarchaeum</taxon>
    </lineage>
</organism>
<dbReference type="Proteomes" id="UP001200513">
    <property type="component" value="Chromosome"/>
</dbReference>
<sequence>MISIKIDYGIDGELLKMLTPKGLWSMYKQKKRNNEKRGQTKITDFLI</sequence>
<evidence type="ECO:0000313" key="1">
    <source>
        <dbReference type="EMBL" id="UJG42615.1"/>
    </source>
</evidence>